<accession>A0A8H3G4B1</accession>
<protein>
    <submittedName>
        <fullName evidence="1">Uncharacterized protein</fullName>
    </submittedName>
</protein>
<reference evidence="1" key="1">
    <citation type="submission" date="2021-03" db="EMBL/GenBank/DDBJ databases">
        <authorList>
            <person name="Tagirdzhanova G."/>
        </authorList>
    </citation>
    <scope>NUCLEOTIDE SEQUENCE</scope>
</reference>
<proteinExistence type="predicted"/>
<comment type="caution">
    <text evidence="1">The sequence shown here is derived from an EMBL/GenBank/DDBJ whole genome shotgun (WGS) entry which is preliminary data.</text>
</comment>
<name>A0A8H3G4B1_9LECA</name>
<evidence type="ECO:0000313" key="1">
    <source>
        <dbReference type="EMBL" id="CAF9935911.1"/>
    </source>
</evidence>
<dbReference type="Proteomes" id="UP000664534">
    <property type="component" value="Unassembled WGS sequence"/>
</dbReference>
<dbReference type="EMBL" id="CAJPDT010000087">
    <property type="protein sequence ID" value="CAF9935911.1"/>
    <property type="molecule type" value="Genomic_DNA"/>
</dbReference>
<dbReference type="OrthoDB" id="5380309at2759"/>
<evidence type="ECO:0000313" key="2">
    <source>
        <dbReference type="Proteomes" id="UP000664534"/>
    </source>
</evidence>
<organism evidence="1 2">
    <name type="scientific">Imshaugia aleurites</name>
    <dbReference type="NCBI Taxonomy" id="172621"/>
    <lineage>
        <taxon>Eukaryota</taxon>
        <taxon>Fungi</taxon>
        <taxon>Dikarya</taxon>
        <taxon>Ascomycota</taxon>
        <taxon>Pezizomycotina</taxon>
        <taxon>Lecanoromycetes</taxon>
        <taxon>OSLEUM clade</taxon>
        <taxon>Lecanoromycetidae</taxon>
        <taxon>Lecanorales</taxon>
        <taxon>Lecanorineae</taxon>
        <taxon>Parmeliaceae</taxon>
        <taxon>Imshaugia</taxon>
    </lineage>
</organism>
<gene>
    <name evidence="1" type="ORF">IMSHALPRED_010389</name>
</gene>
<dbReference type="AlphaFoldDB" id="A0A8H3G4B1"/>
<keyword evidence="2" id="KW-1185">Reference proteome</keyword>
<sequence length="334" mass="38914">MLEELHLDLPPMFSELPSMPALKYLHLDFSRVDYYFPKSTSPLNKEEARMKTLARGLKFPCLQKFITQRLLCDPNTSKQLSFNHDHQLPSSVSELHLFQCKYASTDILKDIILSIKCLKSFVVDHYWTHQRYGAEEPSLSGIDQALIPHQDSLEELMIATSGGATMNTTVPIESLLNFAALKRLAIPEHFLIPSKGRRKTLHDLLPPSLYVLQLQHCVNDVRVDRDLPRRLKLYTSLAKNKCTNLPALKRLVCWYKQYTEPLLFEDAVLPLVVAEHLADRFRKVGARFQWVKTSMFLSTPFGMELETPFWDDMVEMHEWNRDQYIEYDSDPWWD</sequence>